<evidence type="ECO:0000259" key="15">
    <source>
        <dbReference type="SMART" id="SM00328"/>
    </source>
</evidence>
<keyword evidence="8 13" id="KW-0044">Antibiotic</keyword>
<dbReference type="PANTHER" id="PTHR10504">
    <property type="entry name" value="BACTERICIDAL PERMEABILITY-INCREASING BPI PROTEIN-RELATED"/>
    <property type="match status" value="1"/>
</dbReference>
<dbReference type="CDD" id="cd00026">
    <property type="entry name" value="BPI2"/>
    <property type="match status" value="1"/>
</dbReference>
<evidence type="ECO:0000256" key="10">
    <source>
        <dbReference type="ARBA" id="ARBA00023180"/>
    </source>
</evidence>
<name>A0A6P8N5M9_GEOSA</name>
<dbReference type="RefSeq" id="XP_033770782.1">
    <property type="nucleotide sequence ID" value="XM_033914891.1"/>
</dbReference>
<dbReference type="CDD" id="cd00025">
    <property type="entry name" value="BPI1"/>
    <property type="match status" value="1"/>
</dbReference>
<comment type="similarity">
    <text evidence="2">Belongs to the BPI/LBP/Plunc superfamily. BPI/LBP family.</text>
</comment>
<keyword evidence="4 13" id="KW-0964">Secreted</keyword>
<comment type="subunit">
    <text evidence="11 13">Monomer. Homodimer; disulfide-linked.</text>
</comment>
<dbReference type="Pfam" id="PF02886">
    <property type="entry name" value="LBP_BPI_CETP_C"/>
    <property type="match status" value="1"/>
</dbReference>
<dbReference type="InterPro" id="IPR001124">
    <property type="entry name" value="Lipid-bd_serum_glycop_C"/>
</dbReference>
<accession>A0A6P8N5M9</accession>
<feature type="disulfide bond" evidence="12">
    <location>
        <begin position="154"/>
        <end position="193"/>
    </location>
</feature>
<evidence type="ECO:0000256" key="2">
    <source>
        <dbReference type="ARBA" id="ARBA00007292"/>
    </source>
</evidence>
<evidence type="ECO:0000256" key="3">
    <source>
        <dbReference type="ARBA" id="ARBA00017827"/>
    </source>
</evidence>
<dbReference type="Gene3D" id="3.15.20.10">
    <property type="entry name" value="Bactericidal permeability-increasing protein, domain 2"/>
    <property type="match status" value="1"/>
</dbReference>
<gene>
    <name evidence="18" type="primary">BPI</name>
</gene>
<comment type="subcellular location">
    <subcellularLocation>
        <location evidence="1 13">Secreted</location>
    </subcellularLocation>
</comment>
<evidence type="ECO:0000313" key="17">
    <source>
        <dbReference type="Proteomes" id="UP000515159"/>
    </source>
</evidence>
<dbReference type="KEGG" id="gsh:117345767"/>
<keyword evidence="17" id="KW-1185">Reference proteome</keyword>
<evidence type="ECO:0000256" key="14">
    <source>
        <dbReference type="SAM" id="SignalP"/>
    </source>
</evidence>
<sequence>MAWRLTVAFMVAACVAHAGATNPGFVVRVTSKGLDYARQVGVTILQKELSTIKLPDFSGTFHIKHLGKGHYSFHDLLIRQFLLPSSQIVPVPNASLKLSISNGFIQLDGQWQAKKSFIKDHGSFDLKVEGLSVTVSLALGSDGSGRPTISTTSCSNHIANVRVHISGKASWLLDLFHKKIEAEFRNVMEGKICSIVSESIKTKLQPSLQTLPVTAKIDHIAGIDYSLVGPPTATAESIDVNLKGEFFDLAHRSPVPFSPPAVAFPVDHNLMLYCGVSDYFFNTASFVYQAAGALIFNVTDDMIPKDFQMRLNTSTFGTLIPQVQKMFPNMLMKLMMSSPSAPFLKITPGNLTVTPTLDIQAFALLPNSSLAPLFLLSVTTGVTAKIAVNSTRIIGNLALSRLLMTLKHSDVGTFSVAVLDVAVNYYVSHILLPEINDKLGRGYPLPVLDHLVLTDLILKPQQDFLQLGANVNYG</sequence>
<feature type="chain" id="PRO_5028365846" description="Bactericidal permeability-increasing protein" evidence="14">
    <location>
        <begin position="21"/>
        <end position="474"/>
    </location>
</feature>
<evidence type="ECO:0000256" key="7">
    <source>
        <dbReference type="ARBA" id="ARBA00022859"/>
    </source>
</evidence>
<dbReference type="AlphaFoldDB" id="A0A6P8N5M9"/>
<dbReference type="InterPro" id="IPR030675">
    <property type="entry name" value="BPI/LBP"/>
</dbReference>
<dbReference type="SMART" id="SM00328">
    <property type="entry name" value="BPI1"/>
    <property type="match status" value="1"/>
</dbReference>
<evidence type="ECO:0000313" key="18">
    <source>
        <dbReference type="RefSeq" id="XP_033770782.1"/>
    </source>
</evidence>
<dbReference type="Gene3D" id="3.15.10.10">
    <property type="entry name" value="Bactericidal permeability-increasing protein, domain 1"/>
    <property type="match status" value="1"/>
</dbReference>
<feature type="domain" description="Lipid-binding serum glycoprotein N-terminal" evidence="15">
    <location>
        <begin position="28"/>
        <end position="251"/>
    </location>
</feature>
<evidence type="ECO:0000256" key="8">
    <source>
        <dbReference type="ARBA" id="ARBA00023022"/>
    </source>
</evidence>
<dbReference type="CTD" id="671"/>
<evidence type="ECO:0000256" key="9">
    <source>
        <dbReference type="ARBA" id="ARBA00023157"/>
    </source>
</evidence>
<dbReference type="PANTHER" id="PTHR10504:SF84">
    <property type="entry name" value="BACTERICIDAL PERMEABILITY-INCREASING PROTEIN"/>
    <property type="match status" value="1"/>
</dbReference>
<proteinExistence type="inferred from homology"/>
<feature type="domain" description="Lipid-binding serum glycoprotein C-terminal" evidence="16">
    <location>
        <begin position="266"/>
        <end position="469"/>
    </location>
</feature>
<keyword evidence="7 13" id="KW-0391">Immunity</keyword>
<evidence type="ECO:0000256" key="1">
    <source>
        <dbReference type="ARBA" id="ARBA00004613"/>
    </source>
</evidence>
<evidence type="ECO:0000256" key="13">
    <source>
        <dbReference type="RuleBase" id="RU369039"/>
    </source>
</evidence>
<dbReference type="GO" id="GO:0045087">
    <property type="term" value="P:innate immune response"/>
    <property type="evidence" value="ECO:0007669"/>
    <property type="project" value="UniProtKB-UniRule"/>
</dbReference>
<evidence type="ECO:0000256" key="4">
    <source>
        <dbReference type="ARBA" id="ARBA00022525"/>
    </source>
</evidence>
<dbReference type="FunCoup" id="A0A6P8N5M9">
    <property type="interactions" value="99"/>
</dbReference>
<evidence type="ECO:0000256" key="11">
    <source>
        <dbReference type="ARBA" id="ARBA00025943"/>
    </source>
</evidence>
<keyword evidence="5 13" id="KW-0929">Antimicrobial</keyword>
<evidence type="ECO:0000256" key="12">
    <source>
        <dbReference type="PIRSR" id="PIRSR002417-50"/>
    </source>
</evidence>
<keyword evidence="6 13" id="KW-0399">Innate immunity</keyword>
<dbReference type="FunFam" id="3.15.10.10:FF:000001">
    <property type="entry name" value="phospholipid transfer protein-like"/>
    <property type="match status" value="1"/>
</dbReference>
<evidence type="ECO:0000256" key="5">
    <source>
        <dbReference type="ARBA" id="ARBA00022529"/>
    </source>
</evidence>
<dbReference type="InterPro" id="IPR032942">
    <property type="entry name" value="BPI/LBP/Plunc"/>
</dbReference>
<evidence type="ECO:0000256" key="6">
    <source>
        <dbReference type="ARBA" id="ARBA00022588"/>
    </source>
</evidence>
<evidence type="ECO:0000259" key="16">
    <source>
        <dbReference type="SMART" id="SM00329"/>
    </source>
</evidence>
<dbReference type="GeneID" id="117345767"/>
<dbReference type="InterPro" id="IPR017942">
    <property type="entry name" value="Lipid-bd_serum_glycop_N"/>
</dbReference>
<reference evidence="18" key="1">
    <citation type="submission" date="2025-08" db="UniProtKB">
        <authorList>
            <consortium name="RefSeq"/>
        </authorList>
    </citation>
    <scope>IDENTIFICATION</scope>
</reference>
<feature type="signal peptide" evidence="14">
    <location>
        <begin position="1"/>
        <end position="20"/>
    </location>
</feature>
<dbReference type="GO" id="GO:0050829">
    <property type="term" value="P:defense response to Gram-negative bacterium"/>
    <property type="evidence" value="ECO:0007669"/>
    <property type="project" value="UniProtKB-UniRule"/>
</dbReference>
<dbReference type="InterPro" id="IPR017943">
    <property type="entry name" value="Bactericidal_perm-incr_a/b_dom"/>
</dbReference>
<dbReference type="FunFam" id="3.15.20.10:FF:000001">
    <property type="entry name" value="Phospholipid transfer protein"/>
    <property type="match status" value="1"/>
</dbReference>
<dbReference type="SUPFAM" id="SSF55394">
    <property type="entry name" value="Bactericidal permeability-increasing protein, BPI"/>
    <property type="match status" value="2"/>
</dbReference>
<dbReference type="SMART" id="SM00329">
    <property type="entry name" value="BPI2"/>
    <property type="match status" value="1"/>
</dbReference>
<organism evidence="17 18">
    <name type="scientific">Geotrypetes seraphini</name>
    <name type="common">Gaboon caecilian</name>
    <name type="synonym">Caecilia seraphini</name>
    <dbReference type="NCBI Taxonomy" id="260995"/>
    <lineage>
        <taxon>Eukaryota</taxon>
        <taxon>Metazoa</taxon>
        <taxon>Chordata</taxon>
        <taxon>Craniata</taxon>
        <taxon>Vertebrata</taxon>
        <taxon>Euteleostomi</taxon>
        <taxon>Amphibia</taxon>
        <taxon>Gymnophiona</taxon>
        <taxon>Geotrypetes</taxon>
    </lineage>
</organism>
<keyword evidence="10 13" id="KW-0325">Glycoprotein</keyword>
<protein>
    <recommendedName>
        <fullName evidence="3 13">Bactericidal permeability-increasing protein</fullName>
        <shortName evidence="13">BPI</shortName>
    </recommendedName>
</protein>
<dbReference type="OrthoDB" id="10255543at2759"/>
<dbReference type="Proteomes" id="UP000515159">
    <property type="component" value="Chromosome 11"/>
</dbReference>
<dbReference type="InParanoid" id="A0A6P8N5M9"/>
<comment type="function">
    <text evidence="13">The cytotoxic action of BPI is limited to many species of Gram-negative bacteria; this specificity may be explained by a strong affinity of the very basic N-terminal half for the negatively charged lipopolysaccharides that are unique to the Gram-negative bacterial outer envelope.</text>
</comment>
<dbReference type="Pfam" id="PF01273">
    <property type="entry name" value="LBP_BPI_CETP"/>
    <property type="match status" value="1"/>
</dbReference>
<comment type="domain">
    <text evidence="13">The N-terminal region may be exposed to the interior of the granule, whereas the C-terminal portion may be embedded in the membrane. During phagocytosis and degranulation, proteases may be released and activated and cleave BPI at the junction of the N- and C-terminal portions of the molecule, providing controlled release of the N-terminal antibacterial fragment when bacteria are ingested.</text>
</comment>
<comment type="domain">
    <text evidence="13">The N- and C-terminal barrels adopt an identical fold despite having only 13% of conserved residues.</text>
</comment>
<dbReference type="PIRSF" id="PIRSF002417">
    <property type="entry name" value="Lipid_binding_protein"/>
    <property type="match status" value="1"/>
</dbReference>
<keyword evidence="9 12" id="KW-1015">Disulfide bond</keyword>
<dbReference type="GO" id="GO:0008289">
    <property type="term" value="F:lipid binding"/>
    <property type="evidence" value="ECO:0007669"/>
    <property type="project" value="InterPro"/>
</dbReference>
<dbReference type="GO" id="GO:0005615">
    <property type="term" value="C:extracellular space"/>
    <property type="evidence" value="ECO:0007669"/>
    <property type="project" value="UniProtKB-UniRule"/>
</dbReference>
<keyword evidence="13 14" id="KW-0732">Signal</keyword>